<evidence type="ECO:0000313" key="3">
    <source>
        <dbReference type="Proteomes" id="UP000593765"/>
    </source>
</evidence>
<gene>
    <name evidence="2" type="ORF">IPV69_00160</name>
</gene>
<reference evidence="2 3" key="1">
    <citation type="submission" date="2020-10" db="EMBL/GenBank/DDBJ databases">
        <title>Wide distribution of Phycisphaera-like planctomycetes from WD2101 soil group in peatlands and genome analysis of the first cultivated representative.</title>
        <authorList>
            <person name="Dedysh S.N."/>
            <person name="Beletsky A.V."/>
            <person name="Ivanova A."/>
            <person name="Kulichevskaya I.S."/>
            <person name="Suzina N.E."/>
            <person name="Philippov D.A."/>
            <person name="Rakitin A.L."/>
            <person name="Mardanov A.V."/>
            <person name="Ravin N.V."/>
        </authorList>
    </citation>
    <scope>NUCLEOTIDE SEQUENCE [LARGE SCALE GENOMIC DNA]</scope>
    <source>
        <strain evidence="2 3">M1803</strain>
    </source>
</reference>
<evidence type="ECO:0000256" key="1">
    <source>
        <dbReference type="SAM" id="MobiDB-lite"/>
    </source>
</evidence>
<feature type="compositionally biased region" description="Polar residues" evidence="1">
    <location>
        <begin position="192"/>
        <end position="202"/>
    </location>
</feature>
<dbReference type="Gene3D" id="3.30.70.60">
    <property type="match status" value="1"/>
</dbReference>
<keyword evidence="3" id="KW-1185">Reference proteome</keyword>
<organism evidence="2 3">
    <name type="scientific">Humisphaera borealis</name>
    <dbReference type="NCBI Taxonomy" id="2807512"/>
    <lineage>
        <taxon>Bacteria</taxon>
        <taxon>Pseudomonadati</taxon>
        <taxon>Planctomycetota</taxon>
        <taxon>Phycisphaerae</taxon>
        <taxon>Tepidisphaerales</taxon>
        <taxon>Tepidisphaeraceae</taxon>
        <taxon>Humisphaera</taxon>
    </lineage>
</organism>
<evidence type="ECO:0008006" key="4">
    <source>
        <dbReference type="Google" id="ProtNLM"/>
    </source>
</evidence>
<evidence type="ECO:0000313" key="2">
    <source>
        <dbReference type="EMBL" id="QOV89823.1"/>
    </source>
</evidence>
<dbReference type="RefSeq" id="WP_206292882.1">
    <property type="nucleotide sequence ID" value="NZ_CP063458.1"/>
</dbReference>
<sequence>MNNMSPRERSLALIVLSVVGVALLYQFVIDPYFQKRRELKAAIELKEDELNRNRKLFNDEKRLKAVLTNLNAGGLKTDVAEARSQLLYAISSWTKDSGVNLSSLKEGRTTSEGKWIQINTQASGTGPQKAIANLLWRVETASIPVRVTEMTVNSRREGTDDLQINLGVSTLCANPDGDKPETPGRRPVASIYGSSVASGREP</sequence>
<dbReference type="InterPro" id="IPR014717">
    <property type="entry name" value="Transl_elong_EF1B/ribsomal_bS6"/>
</dbReference>
<protein>
    <recommendedName>
        <fullName evidence="4">Type II secretion system protein M</fullName>
    </recommendedName>
</protein>
<dbReference type="EMBL" id="CP063458">
    <property type="protein sequence ID" value="QOV89823.1"/>
    <property type="molecule type" value="Genomic_DNA"/>
</dbReference>
<dbReference type="Proteomes" id="UP000593765">
    <property type="component" value="Chromosome"/>
</dbReference>
<feature type="region of interest" description="Disordered" evidence="1">
    <location>
        <begin position="172"/>
        <end position="202"/>
    </location>
</feature>
<name>A0A7M2WWP6_9BACT</name>
<dbReference type="AlphaFoldDB" id="A0A7M2WWP6"/>
<accession>A0A7M2WWP6</accession>
<dbReference type="KEGG" id="hbs:IPV69_00160"/>
<proteinExistence type="predicted"/>